<organism evidence="3 5">
    <name type="scientific">Enterobacter hormaechei</name>
    <dbReference type="NCBI Taxonomy" id="158836"/>
    <lineage>
        <taxon>Bacteria</taxon>
        <taxon>Pseudomonadati</taxon>
        <taxon>Pseudomonadota</taxon>
        <taxon>Gammaproteobacteria</taxon>
        <taxon>Enterobacterales</taxon>
        <taxon>Enterobacteriaceae</taxon>
        <taxon>Enterobacter</taxon>
        <taxon>Enterobacter cloacae complex</taxon>
    </lineage>
</organism>
<dbReference type="GO" id="GO:0043709">
    <property type="term" value="P:cell adhesion involved in single-species biofilm formation"/>
    <property type="evidence" value="ECO:0007669"/>
    <property type="project" value="TreeGrafter"/>
</dbReference>
<reference evidence="4 6" key="2">
    <citation type="submission" date="2018-05" db="EMBL/GenBank/DDBJ databases">
        <title>Evaluation of testing and processing parameters for the GenePOC Carba assay.</title>
        <authorList>
            <person name="Walsh T.R."/>
        </authorList>
    </citation>
    <scope>NUCLEOTIDE SEQUENCE [LARGE SCALE GENOMIC DNA]</scope>
    <source>
        <strain evidence="4 6">PECIMP</strain>
    </source>
</reference>
<dbReference type="EMBL" id="QHMI01000016">
    <property type="protein sequence ID" value="PXB38729.1"/>
    <property type="molecule type" value="Genomic_DNA"/>
</dbReference>
<dbReference type="Proteomes" id="UP000246375">
    <property type="component" value="Unassembled WGS sequence"/>
</dbReference>
<dbReference type="SUPFAM" id="SSF49401">
    <property type="entry name" value="Bacterial adhesins"/>
    <property type="match status" value="1"/>
</dbReference>
<comment type="caution">
    <text evidence="3">The sequence shown here is derived from an EMBL/GenBank/DDBJ whole genome shotgun (WGS) entry which is preliminary data.</text>
</comment>
<sequence length="179" mass="18199">MKKRVLVAFIVSVGVSGAVYANNTVRFLGEVTDQTCTIKINGTDSYPVVLLPAVSKSELTAAGSSAGQTPFTVTLSGCDVTATSSSSAGVRFVSNYLDGNNLKNIAAASPATNVAIQLLEGTTELDFTSGIAKTSMQTVGGTSGPDSVSFDMAARYYSSAGGATAGAVEAQAQFAITYL</sequence>
<accession>A0A431SFY5</accession>
<proteinExistence type="predicted"/>
<evidence type="ECO:0000313" key="5">
    <source>
        <dbReference type="Proteomes" id="UP000244004"/>
    </source>
</evidence>
<gene>
    <name evidence="3" type="ORF">C1O12_20655</name>
    <name evidence="4" type="ORF">DL189_18305</name>
</gene>
<dbReference type="InterPro" id="IPR050263">
    <property type="entry name" value="Bact_Fimbrial_Adh_Pro"/>
</dbReference>
<dbReference type="GO" id="GO:0009289">
    <property type="term" value="C:pilus"/>
    <property type="evidence" value="ECO:0007669"/>
    <property type="project" value="InterPro"/>
</dbReference>
<evidence type="ECO:0000313" key="6">
    <source>
        <dbReference type="Proteomes" id="UP000246375"/>
    </source>
</evidence>
<dbReference type="PANTHER" id="PTHR33420:SF10">
    <property type="entry name" value="FIMBRIAE MAJOR SUBUNIT"/>
    <property type="match status" value="1"/>
</dbReference>
<dbReference type="Gene3D" id="2.60.40.1090">
    <property type="entry name" value="Fimbrial-type adhesion domain"/>
    <property type="match status" value="1"/>
</dbReference>
<dbReference type="PANTHER" id="PTHR33420">
    <property type="entry name" value="FIMBRIAL SUBUNIT ELFA-RELATED"/>
    <property type="match status" value="1"/>
</dbReference>
<feature type="signal peptide" evidence="1">
    <location>
        <begin position="1"/>
        <end position="21"/>
    </location>
</feature>
<feature type="chain" id="PRO_5039971323" evidence="1">
    <location>
        <begin position="22"/>
        <end position="179"/>
    </location>
</feature>
<dbReference type="RefSeq" id="WP_022649829.1">
    <property type="nucleotide sequence ID" value="NZ_AP025764.1"/>
</dbReference>
<reference evidence="3 5" key="1">
    <citation type="submission" date="2018-01" db="EMBL/GenBank/DDBJ databases">
        <title>Geographic spread and resistance mechanisms of dominant carbapenem-resistant Enterobacter cloacae complex clones ST171 and ST78.</title>
        <authorList>
            <person name="Gomez-Simmonds A."/>
            <person name="Annavajhala M.K."/>
            <person name="Wang Z."/>
            <person name="Macesic N."/>
            <person name="Hu Y."/>
            <person name="Giddins M.J."/>
            <person name="O'Malley A."/>
            <person name="Toussaint N.C."/>
            <person name="Whittier S."/>
            <person name="Torres V.J."/>
            <person name="Uhlemann A.-C."/>
        </authorList>
    </citation>
    <scope>NUCLEOTIDE SEQUENCE [LARGE SCALE GENOMIC DNA]</scope>
    <source>
        <strain evidence="3 5">78</strain>
    </source>
</reference>
<dbReference type="GeneID" id="99708144"/>
<evidence type="ECO:0000313" key="4">
    <source>
        <dbReference type="EMBL" id="PXB38729.1"/>
    </source>
</evidence>
<keyword evidence="1" id="KW-0732">Signal</keyword>
<protein>
    <submittedName>
        <fullName evidence="3">Type 1 fimbrial protein</fullName>
    </submittedName>
</protein>
<name>A0A155DU36_9ENTR</name>
<evidence type="ECO:0000313" key="3">
    <source>
        <dbReference type="EMBL" id="PTX81867.1"/>
    </source>
</evidence>
<dbReference type="InterPro" id="IPR008966">
    <property type="entry name" value="Adhesion_dom_sf"/>
</dbReference>
<feature type="domain" description="Fimbrial-type adhesion" evidence="2">
    <location>
        <begin position="27"/>
        <end position="178"/>
    </location>
</feature>
<dbReference type="Proteomes" id="UP000244004">
    <property type="component" value="Unassembled WGS sequence"/>
</dbReference>
<dbReference type="Pfam" id="PF00419">
    <property type="entry name" value="Fimbrial"/>
    <property type="match status" value="1"/>
</dbReference>
<dbReference type="AlphaFoldDB" id="A0A155DU36"/>
<dbReference type="EMBL" id="PNXT01000002">
    <property type="protein sequence ID" value="PTX81867.1"/>
    <property type="molecule type" value="Genomic_DNA"/>
</dbReference>
<evidence type="ECO:0000259" key="2">
    <source>
        <dbReference type="Pfam" id="PF00419"/>
    </source>
</evidence>
<accession>A0A155DU36</accession>
<dbReference type="InterPro" id="IPR000259">
    <property type="entry name" value="Adhesion_dom_fimbrial"/>
</dbReference>
<dbReference type="InterPro" id="IPR036937">
    <property type="entry name" value="Adhesion_dom_fimbrial_sf"/>
</dbReference>
<evidence type="ECO:0000256" key="1">
    <source>
        <dbReference type="SAM" id="SignalP"/>
    </source>
</evidence>